<dbReference type="Pfam" id="PF20906">
    <property type="entry name" value="S-Me-THD_C"/>
    <property type="match status" value="1"/>
</dbReference>
<dbReference type="AlphaFoldDB" id="A0A6A6UNX4"/>
<evidence type="ECO:0000313" key="6">
    <source>
        <dbReference type="Proteomes" id="UP000799302"/>
    </source>
</evidence>
<dbReference type="InterPro" id="IPR027479">
    <property type="entry name" value="S-Me-THD_N_sf"/>
</dbReference>
<accession>A0A6A6UNX4</accession>
<sequence length="993" mass="106630">MEVDCATIRIGVDVGVAVDLSLKGNAAHRGVLAHQKTTTTPDATTGITDAVKHVIESASISPSRVATVTIGTTHFMNAVIERDARRLRPVAIIRVSKSFLREIPPFAEWPADLARLIRGYVGYVDGGIHIDGREEASVIEEQVVQEATKIKELGLNTIVVAGVFSPIDQDFKQEDRIRDILLNEIPGADVVCSHTVANVGFMERENASILNAAILKYARKTVKAFHLAMRQLYLTCPIFITQNDGTGLSASSAAKTPIRTFCSGATNSMRGAAYLSGKNLDGLQSIVIDVGGTTTDVGVLLSSNVPRQAFAYVEIVPGVRVNYSLPHLHSIGLGGGCIVRHVDGKVTVGPDSVGKELEREALVFGGTTITATDIAVAAGMANIGDSSKVSHLDHFLVEEARKSMKKMFETAMDVMKLSPDPLPVLLVGGGAIIAPESLQGAASLTRPIFYDVANAVGAAISQISGCVDILQDTRTQSVQQAISHAKRLAIEKAKESGASENSIHITEVETMPVSYIEKRIRIIARAVGDVDTRVSFPQFQFEEDQDDDDIDDEPERFSQRLDDPILKSEEVNPLTYSPKVVYQNDRLEWVVSVTDVAYLADGCYVLGCAGGGSPAAVKIQLTRMLREGYIMRIIDPSALGTDDIIYSGGGLGSPAVGVERLQSTENVSAMKALMAYLGHDNFQAVMPIEIGGGNGLEPLLLGSSRFFNVPVVDGDWMGRAYPTAWQTTLAAHESHRLVPCAIDSGDGSTIIMTASSSDKLVDSILRAACVEMGSAVGAATRPTNKADVTKYAVLNTFSLAWRIGRSIARCNFSNTISSVAESIIEEAGGPGVAKILFRGKIIQVENELSQGHSYGVVHIKSFDHIEDEDQSSRPLMAAVAHGGLLKLPFKNEIITAEHEADDGEVKIIASVPDLIAVLDNGSGKALGVPEFRYGYRVTVIGITCSPRWVDTERAVEIGGPKAFGFANEYQPLGTYVQPKSVIEEYRPKKFAEE</sequence>
<dbReference type="InterPro" id="IPR008040">
    <property type="entry name" value="Hydant_A_N"/>
</dbReference>
<evidence type="ECO:0008006" key="7">
    <source>
        <dbReference type="Google" id="ProtNLM"/>
    </source>
</evidence>
<dbReference type="SUPFAM" id="SSF160991">
    <property type="entry name" value="CV3147-like"/>
    <property type="match status" value="1"/>
</dbReference>
<dbReference type="Gene3D" id="3.40.1610.10">
    <property type="entry name" value="CV3147-like domain"/>
    <property type="match status" value="1"/>
</dbReference>
<dbReference type="InterPro" id="IPR024071">
    <property type="entry name" value="S-Me-THD_C_sf"/>
</dbReference>
<feature type="domain" description="Hydantoinase/oxoprolinase N-terminal" evidence="2">
    <location>
        <begin position="9"/>
        <end position="184"/>
    </location>
</feature>
<feature type="domain" description="S-Me-THD N-terminal" evidence="3">
    <location>
        <begin position="594"/>
        <end position="753"/>
    </location>
</feature>
<keyword evidence="6" id="KW-1185">Reference proteome</keyword>
<organism evidence="5 6">
    <name type="scientific">Microthyrium microscopicum</name>
    <dbReference type="NCBI Taxonomy" id="703497"/>
    <lineage>
        <taxon>Eukaryota</taxon>
        <taxon>Fungi</taxon>
        <taxon>Dikarya</taxon>
        <taxon>Ascomycota</taxon>
        <taxon>Pezizomycotina</taxon>
        <taxon>Dothideomycetes</taxon>
        <taxon>Dothideomycetes incertae sedis</taxon>
        <taxon>Microthyriales</taxon>
        <taxon>Microthyriaceae</taxon>
        <taxon>Microthyrium</taxon>
    </lineage>
</organism>
<dbReference type="Gene3D" id="2.40.390.10">
    <property type="entry name" value="CV3147-like"/>
    <property type="match status" value="1"/>
</dbReference>
<dbReference type="Pfam" id="PF01968">
    <property type="entry name" value="Hydantoinase_A"/>
    <property type="match status" value="1"/>
</dbReference>
<dbReference type="Pfam" id="PF05378">
    <property type="entry name" value="Hydant_A_N"/>
    <property type="match status" value="1"/>
</dbReference>
<dbReference type="FunFam" id="3.40.1610.10:FF:000001">
    <property type="entry name" value="Hydantoinase, putative"/>
    <property type="match status" value="1"/>
</dbReference>
<dbReference type="SUPFAM" id="SSF53067">
    <property type="entry name" value="Actin-like ATPase domain"/>
    <property type="match status" value="1"/>
</dbReference>
<evidence type="ECO:0000259" key="1">
    <source>
        <dbReference type="Pfam" id="PF01968"/>
    </source>
</evidence>
<dbReference type="InterPro" id="IPR048350">
    <property type="entry name" value="S-Me-THD-like_C"/>
</dbReference>
<feature type="domain" description="Hydantoinase A/oxoprolinase" evidence="1">
    <location>
        <begin position="204"/>
        <end position="381"/>
    </location>
</feature>
<dbReference type="Pfam" id="PF06032">
    <property type="entry name" value="S-Me-THD_N"/>
    <property type="match status" value="1"/>
</dbReference>
<dbReference type="InterPro" id="IPR045079">
    <property type="entry name" value="Oxoprolinase-like"/>
</dbReference>
<dbReference type="OrthoDB" id="5404895at2759"/>
<proteinExistence type="predicted"/>
<dbReference type="PANTHER" id="PTHR11365">
    <property type="entry name" value="5-OXOPROLINASE RELATED"/>
    <property type="match status" value="1"/>
</dbReference>
<dbReference type="InterPro" id="IPR043129">
    <property type="entry name" value="ATPase_NBD"/>
</dbReference>
<dbReference type="EMBL" id="MU004231">
    <property type="protein sequence ID" value="KAF2673989.1"/>
    <property type="molecule type" value="Genomic_DNA"/>
</dbReference>
<reference evidence="5" key="1">
    <citation type="journal article" date="2020" name="Stud. Mycol.">
        <title>101 Dothideomycetes genomes: a test case for predicting lifestyles and emergence of pathogens.</title>
        <authorList>
            <person name="Haridas S."/>
            <person name="Albert R."/>
            <person name="Binder M."/>
            <person name="Bloem J."/>
            <person name="Labutti K."/>
            <person name="Salamov A."/>
            <person name="Andreopoulos B."/>
            <person name="Baker S."/>
            <person name="Barry K."/>
            <person name="Bills G."/>
            <person name="Bluhm B."/>
            <person name="Cannon C."/>
            <person name="Castanera R."/>
            <person name="Culley D."/>
            <person name="Daum C."/>
            <person name="Ezra D."/>
            <person name="Gonzalez J."/>
            <person name="Henrissat B."/>
            <person name="Kuo A."/>
            <person name="Liang C."/>
            <person name="Lipzen A."/>
            <person name="Lutzoni F."/>
            <person name="Magnuson J."/>
            <person name="Mondo S."/>
            <person name="Nolan M."/>
            <person name="Ohm R."/>
            <person name="Pangilinan J."/>
            <person name="Park H.-J."/>
            <person name="Ramirez L."/>
            <person name="Alfaro M."/>
            <person name="Sun H."/>
            <person name="Tritt A."/>
            <person name="Yoshinaga Y."/>
            <person name="Zwiers L.-H."/>
            <person name="Turgeon B."/>
            <person name="Goodwin S."/>
            <person name="Spatafora J."/>
            <person name="Crous P."/>
            <person name="Grigoriev I."/>
        </authorList>
    </citation>
    <scope>NUCLEOTIDE SEQUENCE</scope>
    <source>
        <strain evidence="5">CBS 115976</strain>
    </source>
</reference>
<evidence type="ECO:0000259" key="2">
    <source>
        <dbReference type="Pfam" id="PF05378"/>
    </source>
</evidence>
<protein>
    <recommendedName>
        <fullName evidence="7">DUF917-domain-containing protein</fullName>
    </recommendedName>
</protein>
<evidence type="ECO:0000259" key="3">
    <source>
        <dbReference type="Pfam" id="PF06032"/>
    </source>
</evidence>
<dbReference type="PANTHER" id="PTHR11365:SF10">
    <property type="entry name" value="HYDANTOINASE_OXOPROLINASE"/>
    <property type="match status" value="1"/>
</dbReference>
<evidence type="ECO:0000259" key="4">
    <source>
        <dbReference type="Pfam" id="PF20906"/>
    </source>
</evidence>
<feature type="domain" description="S-Me-THD-like C-terminal" evidence="4">
    <location>
        <begin position="757"/>
        <end position="972"/>
    </location>
</feature>
<name>A0A6A6UNX4_9PEZI</name>
<dbReference type="InterPro" id="IPR002821">
    <property type="entry name" value="Hydantoinase_A"/>
</dbReference>
<dbReference type="Proteomes" id="UP000799302">
    <property type="component" value="Unassembled WGS sequence"/>
</dbReference>
<dbReference type="InterPro" id="IPR010318">
    <property type="entry name" value="S-Me-THD_N"/>
</dbReference>
<gene>
    <name evidence="5" type="ORF">BT63DRAFT_410929</name>
</gene>
<dbReference type="GO" id="GO:0016787">
    <property type="term" value="F:hydrolase activity"/>
    <property type="evidence" value="ECO:0007669"/>
    <property type="project" value="InterPro"/>
</dbReference>
<evidence type="ECO:0000313" key="5">
    <source>
        <dbReference type="EMBL" id="KAF2673989.1"/>
    </source>
</evidence>